<sequence>MYLYAACMHVESSYPRIQNSYNADRNYALNFLESLLNLSWLHLPFPVLQYLCHLVVVKTKTEIMKHAIQQIKTLEITFYSFIKNYMMFHFNFCA</sequence>
<keyword evidence="1" id="KW-0614">Plasmid</keyword>
<dbReference type="Proteomes" id="UP000007969">
    <property type="component" value="Plasmid pCKL1"/>
</dbReference>
<name>B9E6G6_CLOK1</name>
<evidence type="ECO:0000313" key="2">
    <source>
        <dbReference type="Proteomes" id="UP000007969"/>
    </source>
</evidence>
<accession>B9E6G6</accession>
<geneLocation type="plasmid" evidence="1 2">
    <name>pCKL1</name>
</geneLocation>
<dbReference type="HOGENOM" id="CLU_2381110_0_0_9"/>
<proteinExistence type="predicted"/>
<protein>
    <submittedName>
        <fullName evidence="1">Uncharacterized protein</fullName>
    </submittedName>
</protein>
<reference evidence="2" key="1">
    <citation type="submission" date="2005-09" db="EMBL/GenBank/DDBJ databases">
        <title>Complete genome sequence of Clostridium kluyveri and comparative genomics of Clostridia species.</title>
        <authorList>
            <person name="Inui M."/>
            <person name="Nonaka H."/>
            <person name="Shinoda Y."/>
            <person name="Ikenaga Y."/>
            <person name="Abe M."/>
            <person name="Naito K."/>
            <person name="Vertes A.A."/>
            <person name="Yukawa H."/>
        </authorList>
    </citation>
    <scope>NUCLEOTIDE SEQUENCE [LARGE SCALE GENOMIC DNA]</scope>
    <source>
        <strain evidence="2">NBRC 12016</strain>
        <plasmid evidence="2">Plasmid pCKL1</plasmid>
    </source>
</reference>
<organism evidence="1 2">
    <name type="scientific">Clostridium kluyveri (strain NBRC 12016)</name>
    <dbReference type="NCBI Taxonomy" id="583346"/>
    <lineage>
        <taxon>Bacteria</taxon>
        <taxon>Bacillati</taxon>
        <taxon>Bacillota</taxon>
        <taxon>Clostridia</taxon>
        <taxon>Eubacteriales</taxon>
        <taxon>Clostridiaceae</taxon>
        <taxon>Clostridium</taxon>
    </lineage>
</organism>
<dbReference type="EMBL" id="AP009050">
    <property type="protein sequence ID" value="BAH08543.1"/>
    <property type="molecule type" value="Genomic_DNA"/>
</dbReference>
<evidence type="ECO:0000313" key="1">
    <source>
        <dbReference type="EMBL" id="BAH08543.1"/>
    </source>
</evidence>
<gene>
    <name evidence="1" type="ordered locus">CKR_P24</name>
</gene>
<dbReference type="AlphaFoldDB" id="B9E6G6"/>
<dbReference type="KEGG" id="ckr:CKR_P24"/>